<evidence type="ECO:0000313" key="5">
    <source>
        <dbReference type="Proteomes" id="UP001208570"/>
    </source>
</evidence>
<evidence type="ECO:0000313" key="4">
    <source>
        <dbReference type="EMBL" id="KAK2151458.1"/>
    </source>
</evidence>
<dbReference type="Proteomes" id="UP001208570">
    <property type="component" value="Unassembled WGS sequence"/>
</dbReference>
<feature type="region of interest" description="Disordered" evidence="2">
    <location>
        <begin position="455"/>
        <end position="497"/>
    </location>
</feature>
<dbReference type="PANTHER" id="PTHR13384:SF19">
    <property type="entry name" value="G PATCH DOMAIN-CONTAINING PROTEIN 1"/>
    <property type="match status" value="1"/>
</dbReference>
<feature type="region of interest" description="Disordered" evidence="2">
    <location>
        <begin position="837"/>
        <end position="941"/>
    </location>
</feature>
<name>A0AAD9JE41_9ANNE</name>
<comment type="caution">
    <text evidence="4">The sequence shown here is derived from an EMBL/GenBank/DDBJ whole genome shotgun (WGS) entry which is preliminary data.</text>
</comment>
<feature type="region of interest" description="Disordered" evidence="2">
    <location>
        <begin position="688"/>
        <end position="770"/>
    </location>
</feature>
<feature type="compositionally biased region" description="Polar residues" evidence="2">
    <location>
        <begin position="855"/>
        <end position="873"/>
    </location>
</feature>
<comment type="similarity">
    <text evidence="1">Belongs to the GPATCH1 family.</text>
</comment>
<feature type="compositionally biased region" description="Basic residues" evidence="2">
    <location>
        <begin position="875"/>
        <end position="908"/>
    </location>
</feature>
<protein>
    <recommendedName>
        <fullName evidence="3">G-patch domain-containing protein</fullName>
    </recommendedName>
</protein>
<feature type="compositionally biased region" description="Basic residues" evidence="2">
    <location>
        <begin position="169"/>
        <end position="178"/>
    </location>
</feature>
<dbReference type="InterPro" id="IPR000467">
    <property type="entry name" value="G_patch_dom"/>
</dbReference>
<dbReference type="InterPro" id="IPR011666">
    <property type="entry name" value="DUF1604"/>
</dbReference>
<feature type="region of interest" description="Disordered" evidence="2">
    <location>
        <begin position="166"/>
        <end position="205"/>
    </location>
</feature>
<dbReference type="GO" id="GO:0006397">
    <property type="term" value="P:mRNA processing"/>
    <property type="evidence" value="ECO:0007669"/>
    <property type="project" value="InterPro"/>
</dbReference>
<evidence type="ECO:0000256" key="1">
    <source>
        <dbReference type="ARBA" id="ARBA00008600"/>
    </source>
</evidence>
<feature type="compositionally biased region" description="Acidic residues" evidence="2">
    <location>
        <begin position="741"/>
        <end position="757"/>
    </location>
</feature>
<dbReference type="GO" id="GO:0005634">
    <property type="term" value="C:nucleus"/>
    <property type="evidence" value="ECO:0007669"/>
    <property type="project" value="TreeGrafter"/>
</dbReference>
<sequence length="941" mass="104648">MSDSDSDDTFVVLGTPLKPYEEDEPVKKQYDIQNQKVKDARGRQRFHGAFTGGFSAGYFNTVGSKEGWTPSGFVSSRASRMENAQRRPEDFMDEEDLGEYGIAPRLIKATDEFRSVEPKAVKRPFVTGGLIPGEAPLATLIKPASSSMTMGIRLLRKLGWRDGQGVGPRIRKKKKKRKQTEDNKVYGCSLPGIEKNQGSSSEDEVPDLIPTDLTFAPKDITPIDFKPKDNLYGLGYSGLRVGHETSNFQLFDELPEVAGSKGKQGIRGQAFGVGALEEDDDDIYTSDKFSNYDRVLGGPDNTGTYGWTAPTNKGGNDNKDYADTVLEGFKLMSTRLQPRKVYPPPQLPRDFKPYHVFTEQENATTRMAQEIPKKFSMTWKKMDVSDRREALGEKPDIKSVFDLINEKDKQHMSSCQTAVTPAVSSSSQPNEQIEKAKAALMMGITSRFQSVGTEVISPTGEQTSSPSSSSPQPDTSEPKENTPLYKGSAGFKPFASDPEKQARYEKYLASKAKGNTDDYEHDAGHMTEWEKSREKDEFARASQLYKPMSSLMASRFTRAEFKDEDKVLVNKEQGGDGSDQAEAARMKMYGQLTHDTLEWHPDKLLCKRFNVPNPYPESSVVGLPKVKRDKFSIFNFLTIPGEESKRTDQALSLVNEENVEPHERKGVCKKKLGQQGKPLAILASVDLRQSSHKSESNQSSQDQEAVGEEETELKTDQLDDGSSVLPSRPPPDIFKAVFGDSDPEDSSSEDENDEESVEKETIGLSQVDAKPLMDEMPHNLMDSSDSSVHKQTSQMEVYDSFGVKIELPKSGLLYGTSGKEPSIQTIDRKESVDGMVPNTDLCDAYGPPLPPGLGQNNDNCVQAKSNFPPTTQPGLHRKKKKRKEEKCKHKKKGKHKKHKEKHKKKKKTREVIVIGTPSGSEADTEDSYSSNPDTEKSVTER</sequence>
<reference evidence="4" key="1">
    <citation type="journal article" date="2023" name="Mol. Biol. Evol.">
        <title>Third-Generation Sequencing Reveals the Adaptive Role of the Epigenome in Three Deep-Sea Polychaetes.</title>
        <authorList>
            <person name="Perez M."/>
            <person name="Aroh O."/>
            <person name="Sun Y."/>
            <person name="Lan Y."/>
            <person name="Juniper S.K."/>
            <person name="Young C.R."/>
            <person name="Angers B."/>
            <person name="Qian P.Y."/>
        </authorList>
    </citation>
    <scope>NUCLEOTIDE SEQUENCE</scope>
    <source>
        <strain evidence="4">P08H-3</strain>
    </source>
</reference>
<dbReference type="PANTHER" id="PTHR13384">
    <property type="entry name" value="G PATCH DOMAIN-CONTAINING PROTEIN 1"/>
    <property type="match status" value="1"/>
</dbReference>
<accession>A0AAD9JE41</accession>
<gene>
    <name evidence="4" type="ORF">LSH36_362g01011</name>
</gene>
<evidence type="ECO:0000256" key="2">
    <source>
        <dbReference type="SAM" id="MobiDB-lite"/>
    </source>
</evidence>
<evidence type="ECO:0000259" key="3">
    <source>
        <dbReference type="PROSITE" id="PS50174"/>
    </source>
</evidence>
<dbReference type="AlphaFoldDB" id="A0AAD9JE41"/>
<dbReference type="Pfam" id="PF26093">
    <property type="entry name" value="HTH_TGH"/>
    <property type="match status" value="1"/>
</dbReference>
<proteinExistence type="inferred from homology"/>
<organism evidence="4 5">
    <name type="scientific">Paralvinella palmiformis</name>
    <dbReference type="NCBI Taxonomy" id="53620"/>
    <lineage>
        <taxon>Eukaryota</taxon>
        <taxon>Metazoa</taxon>
        <taxon>Spiralia</taxon>
        <taxon>Lophotrochozoa</taxon>
        <taxon>Annelida</taxon>
        <taxon>Polychaeta</taxon>
        <taxon>Sedentaria</taxon>
        <taxon>Canalipalpata</taxon>
        <taxon>Terebellida</taxon>
        <taxon>Terebelliformia</taxon>
        <taxon>Alvinellidae</taxon>
        <taxon>Paralvinella</taxon>
    </lineage>
</organism>
<dbReference type="PROSITE" id="PS50174">
    <property type="entry name" value="G_PATCH"/>
    <property type="match status" value="1"/>
</dbReference>
<feature type="region of interest" description="Disordered" evidence="2">
    <location>
        <begin position="412"/>
        <end position="431"/>
    </location>
</feature>
<dbReference type="EMBL" id="JAODUP010000362">
    <property type="protein sequence ID" value="KAK2151458.1"/>
    <property type="molecule type" value="Genomic_DNA"/>
</dbReference>
<feature type="compositionally biased region" description="Polar residues" evidence="2">
    <location>
        <begin position="917"/>
        <end position="932"/>
    </location>
</feature>
<dbReference type="Pfam" id="PF07713">
    <property type="entry name" value="DUF1604"/>
    <property type="match status" value="1"/>
</dbReference>
<dbReference type="GO" id="GO:0003723">
    <property type="term" value="F:RNA binding"/>
    <property type="evidence" value="ECO:0007669"/>
    <property type="project" value="TreeGrafter"/>
</dbReference>
<feature type="domain" description="G-patch" evidence="3">
    <location>
        <begin position="147"/>
        <end position="167"/>
    </location>
</feature>
<feature type="compositionally biased region" description="Low complexity" evidence="2">
    <location>
        <begin position="457"/>
        <end position="475"/>
    </location>
</feature>
<keyword evidence="5" id="KW-1185">Reference proteome</keyword>